<evidence type="ECO:0008006" key="4">
    <source>
        <dbReference type="Google" id="ProtNLM"/>
    </source>
</evidence>
<dbReference type="Gene3D" id="4.10.60.10">
    <property type="entry name" value="Zinc finger, CCHC-type"/>
    <property type="match status" value="1"/>
</dbReference>
<sequence length="76" mass="8721">MSVVELQETLKALMNSELKIELNGQGKKKKYEKSKIQCFICEKFGHYANGCWHGKGKKIQKNGEEANHAYDSLYII</sequence>
<gene>
    <name evidence="1" type="ordered locus">MTR_1g021527</name>
</gene>
<dbReference type="InterPro" id="IPR036875">
    <property type="entry name" value="Znf_CCHC_sf"/>
</dbReference>
<evidence type="ECO:0000313" key="2">
    <source>
        <dbReference type="EnsemblPlants" id="KEH40068"/>
    </source>
</evidence>
<dbReference type="Proteomes" id="UP000002051">
    <property type="component" value="Unassembled WGS sequence"/>
</dbReference>
<accession>A0A072VF42</accession>
<evidence type="ECO:0000313" key="3">
    <source>
        <dbReference type="Proteomes" id="UP000002051"/>
    </source>
</evidence>
<reference evidence="2" key="3">
    <citation type="submission" date="2015-04" db="UniProtKB">
        <authorList>
            <consortium name="EnsemblPlants"/>
        </authorList>
    </citation>
    <scope>IDENTIFICATION</scope>
    <source>
        <strain evidence="2">cv. Jemalong A17</strain>
    </source>
</reference>
<proteinExistence type="predicted"/>
<name>A0A072VF42_MEDTR</name>
<dbReference type="EMBL" id="CM001217">
    <property type="protein sequence ID" value="KEH40068.1"/>
    <property type="molecule type" value="Genomic_DNA"/>
</dbReference>
<dbReference type="HOGENOM" id="CLU_2658143_0_0_1"/>
<dbReference type="GO" id="GO:0008270">
    <property type="term" value="F:zinc ion binding"/>
    <property type="evidence" value="ECO:0007669"/>
    <property type="project" value="InterPro"/>
</dbReference>
<dbReference type="AlphaFoldDB" id="A0A072VF42"/>
<protein>
    <recommendedName>
        <fullName evidence="4">CCHC-type domain-containing protein</fullName>
    </recommendedName>
</protein>
<dbReference type="SUPFAM" id="SSF57756">
    <property type="entry name" value="Retrovirus zinc finger-like domains"/>
    <property type="match status" value="1"/>
</dbReference>
<organism evidence="1 3">
    <name type="scientific">Medicago truncatula</name>
    <name type="common">Barrel medic</name>
    <name type="synonym">Medicago tribuloides</name>
    <dbReference type="NCBI Taxonomy" id="3880"/>
    <lineage>
        <taxon>Eukaryota</taxon>
        <taxon>Viridiplantae</taxon>
        <taxon>Streptophyta</taxon>
        <taxon>Embryophyta</taxon>
        <taxon>Tracheophyta</taxon>
        <taxon>Spermatophyta</taxon>
        <taxon>Magnoliopsida</taxon>
        <taxon>eudicotyledons</taxon>
        <taxon>Gunneridae</taxon>
        <taxon>Pentapetalae</taxon>
        <taxon>rosids</taxon>
        <taxon>fabids</taxon>
        <taxon>Fabales</taxon>
        <taxon>Fabaceae</taxon>
        <taxon>Papilionoideae</taxon>
        <taxon>50 kb inversion clade</taxon>
        <taxon>NPAAA clade</taxon>
        <taxon>Hologalegina</taxon>
        <taxon>IRL clade</taxon>
        <taxon>Trifolieae</taxon>
        <taxon>Medicago</taxon>
    </lineage>
</organism>
<keyword evidence="3" id="KW-1185">Reference proteome</keyword>
<reference evidence="1 3" key="1">
    <citation type="journal article" date="2011" name="Nature">
        <title>The Medicago genome provides insight into the evolution of rhizobial symbioses.</title>
        <authorList>
            <person name="Young N.D."/>
            <person name="Debelle F."/>
            <person name="Oldroyd G.E."/>
            <person name="Geurts R."/>
            <person name="Cannon S.B."/>
            <person name="Udvardi M.K."/>
            <person name="Benedito V.A."/>
            <person name="Mayer K.F."/>
            <person name="Gouzy J."/>
            <person name="Schoof H."/>
            <person name="Van de Peer Y."/>
            <person name="Proost S."/>
            <person name="Cook D.R."/>
            <person name="Meyers B.C."/>
            <person name="Spannagl M."/>
            <person name="Cheung F."/>
            <person name="De Mita S."/>
            <person name="Krishnakumar V."/>
            <person name="Gundlach H."/>
            <person name="Zhou S."/>
            <person name="Mudge J."/>
            <person name="Bharti A.K."/>
            <person name="Murray J.D."/>
            <person name="Naoumkina M.A."/>
            <person name="Rosen B."/>
            <person name="Silverstein K.A."/>
            <person name="Tang H."/>
            <person name="Rombauts S."/>
            <person name="Zhao P.X."/>
            <person name="Zhou P."/>
            <person name="Barbe V."/>
            <person name="Bardou P."/>
            <person name="Bechner M."/>
            <person name="Bellec A."/>
            <person name="Berger A."/>
            <person name="Berges H."/>
            <person name="Bidwell S."/>
            <person name="Bisseling T."/>
            <person name="Choisne N."/>
            <person name="Couloux A."/>
            <person name="Denny R."/>
            <person name="Deshpande S."/>
            <person name="Dai X."/>
            <person name="Doyle J.J."/>
            <person name="Dudez A.M."/>
            <person name="Farmer A.D."/>
            <person name="Fouteau S."/>
            <person name="Franken C."/>
            <person name="Gibelin C."/>
            <person name="Gish J."/>
            <person name="Goldstein S."/>
            <person name="Gonzalez A.J."/>
            <person name="Green P.J."/>
            <person name="Hallab A."/>
            <person name="Hartog M."/>
            <person name="Hua A."/>
            <person name="Humphray S.J."/>
            <person name="Jeong D.H."/>
            <person name="Jing Y."/>
            <person name="Jocker A."/>
            <person name="Kenton S.M."/>
            <person name="Kim D.J."/>
            <person name="Klee K."/>
            <person name="Lai H."/>
            <person name="Lang C."/>
            <person name="Lin S."/>
            <person name="Macmil S.L."/>
            <person name="Magdelenat G."/>
            <person name="Matthews L."/>
            <person name="McCorrison J."/>
            <person name="Monaghan E.L."/>
            <person name="Mun J.H."/>
            <person name="Najar F.Z."/>
            <person name="Nicholson C."/>
            <person name="Noirot C."/>
            <person name="O'Bleness M."/>
            <person name="Paule C.R."/>
            <person name="Poulain J."/>
            <person name="Prion F."/>
            <person name="Qin B."/>
            <person name="Qu C."/>
            <person name="Retzel E.F."/>
            <person name="Riddle C."/>
            <person name="Sallet E."/>
            <person name="Samain S."/>
            <person name="Samson N."/>
            <person name="Sanders I."/>
            <person name="Saurat O."/>
            <person name="Scarpelli C."/>
            <person name="Schiex T."/>
            <person name="Segurens B."/>
            <person name="Severin A.J."/>
            <person name="Sherrier D.J."/>
            <person name="Shi R."/>
            <person name="Sims S."/>
            <person name="Singer S.R."/>
            <person name="Sinharoy S."/>
            <person name="Sterck L."/>
            <person name="Viollet A."/>
            <person name="Wang B.B."/>
            <person name="Wang K."/>
            <person name="Wang M."/>
            <person name="Wang X."/>
            <person name="Warfsmann J."/>
            <person name="Weissenbach J."/>
            <person name="White D.D."/>
            <person name="White J.D."/>
            <person name="Wiley G.B."/>
            <person name="Wincker P."/>
            <person name="Xing Y."/>
            <person name="Yang L."/>
            <person name="Yao Z."/>
            <person name="Ying F."/>
            <person name="Zhai J."/>
            <person name="Zhou L."/>
            <person name="Zuber A."/>
            <person name="Denarie J."/>
            <person name="Dixon R.A."/>
            <person name="May G.D."/>
            <person name="Schwartz D.C."/>
            <person name="Rogers J."/>
            <person name="Quetier F."/>
            <person name="Town C.D."/>
            <person name="Roe B.A."/>
        </authorList>
    </citation>
    <scope>NUCLEOTIDE SEQUENCE [LARGE SCALE GENOMIC DNA]</scope>
    <source>
        <strain evidence="1">A17</strain>
        <strain evidence="2 3">cv. Jemalong A17</strain>
    </source>
</reference>
<dbReference type="GO" id="GO:0003676">
    <property type="term" value="F:nucleic acid binding"/>
    <property type="evidence" value="ECO:0007669"/>
    <property type="project" value="InterPro"/>
</dbReference>
<dbReference type="EnsemblPlants" id="KEH40068">
    <property type="protein sequence ID" value="KEH40068"/>
    <property type="gene ID" value="MTR_1g021527"/>
</dbReference>
<evidence type="ECO:0000313" key="1">
    <source>
        <dbReference type="EMBL" id="KEH40068.1"/>
    </source>
</evidence>
<reference evidence="1 3" key="2">
    <citation type="journal article" date="2014" name="BMC Genomics">
        <title>An improved genome release (version Mt4.0) for the model legume Medicago truncatula.</title>
        <authorList>
            <person name="Tang H."/>
            <person name="Krishnakumar V."/>
            <person name="Bidwell S."/>
            <person name="Rosen B."/>
            <person name="Chan A."/>
            <person name="Zhou S."/>
            <person name="Gentzbittel L."/>
            <person name="Childs K.L."/>
            <person name="Yandell M."/>
            <person name="Gundlach H."/>
            <person name="Mayer K.F."/>
            <person name="Schwartz D.C."/>
            <person name="Town C.D."/>
        </authorList>
    </citation>
    <scope>GENOME REANNOTATION</scope>
    <source>
        <strain evidence="1">A17</strain>
        <strain evidence="2 3">cv. Jemalong A17</strain>
    </source>
</reference>